<dbReference type="InterPro" id="IPR002937">
    <property type="entry name" value="Amino_oxidase"/>
</dbReference>
<dbReference type="Gene3D" id="3.50.50.60">
    <property type="entry name" value="FAD/NAD(P)-binding domain"/>
    <property type="match status" value="1"/>
</dbReference>
<dbReference type="InterPro" id="IPR050464">
    <property type="entry name" value="Zeta_carotene_desat/Oxidored"/>
</dbReference>
<dbReference type="PANTHER" id="PTHR42923">
    <property type="entry name" value="PROTOPORPHYRINOGEN OXIDASE"/>
    <property type="match status" value="1"/>
</dbReference>
<dbReference type="GO" id="GO:0016491">
    <property type="term" value="F:oxidoreductase activity"/>
    <property type="evidence" value="ECO:0007669"/>
    <property type="project" value="InterPro"/>
</dbReference>
<evidence type="ECO:0000313" key="2">
    <source>
        <dbReference type="EMBL" id="STP10534.1"/>
    </source>
</evidence>
<feature type="domain" description="Amine oxidase" evidence="1">
    <location>
        <begin position="10"/>
        <end position="330"/>
    </location>
</feature>
<dbReference type="SUPFAM" id="SSF51905">
    <property type="entry name" value="FAD/NAD(P)-binding domain"/>
    <property type="match status" value="1"/>
</dbReference>
<dbReference type="EMBL" id="UGHX01000001">
    <property type="protein sequence ID" value="STP10534.1"/>
    <property type="molecule type" value="Genomic_DNA"/>
</dbReference>
<proteinExistence type="predicted"/>
<reference evidence="2 3" key="1">
    <citation type="submission" date="2018-06" db="EMBL/GenBank/DDBJ databases">
        <authorList>
            <consortium name="Pathogen Informatics"/>
            <person name="Doyle S."/>
        </authorList>
    </citation>
    <scope>NUCLEOTIDE SEQUENCE [LARGE SCALE GENOMIC DNA]</scope>
    <source>
        <strain evidence="2 3">NCTC12219</strain>
    </source>
</reference>
<dbReference type="RefSeq" id="WP_258864701.1">
    <property type="nucleotide sequence ID" value="NZ_UGHX01000001.1"/>
</dbReference>
<evidence type="ECO:0000259" key="1">
    <source>
        <dbReference type="Pfam" id="PF01593"/>
    </source>
</evidence>
<dbReference type="InterPro" id="IPR036188">
    <property type="entry name" value="FAD/NAD-bd_sf"/>
</dbReference>
<dbReference type="Proteomes" id="UP000255103">
    <property type="component" value="Unassembled WGS sequence"/>
</dbReference>
<organism evidence="2 3">
    <name type="scientific">Helicobacter cinaedi</name>
    <dbReference type="NCBI Taxonomy" id="213"/>
    <lineage>
        <taxon>Bacteria</taxon>
        <taxon>Pseudomonadati</taxon>
        <taxon>Campylobacterota</taxon>
        <taxon>Epsilonproteobacteria</taxon>
        <taxon>Campylobacterales</taxon>
        <taxon>Helicobacteraceae</taxon>
        <taxon>Helicobacter</taxon>
    </lineage>
</organism>
<dbReference type="PANTHER" id="PTHR42923:SF34">
    <property type="entry name" value="AMINE OXIDASE DOMAIN-CONTAINING PROTEIN"/>
    <property type="match status" value="1"/>
</dbReference>
<sequence length="370" mass="42272">MKIAVLGAGIAGISAGFHAQEKHPNAEVIIYEKSNDWGGLCSGFYVDSSKGKFWFDNAVHLSFAKDPYVQKVFAESSKPILHTPSITNYFQGSWLKHPAQNNLFHLPVEMKVKAIKDMIDNHNKKENLENFEEWLKAQYGTFFTENFSMKYTRKYWSVEAKELNTNPKWVGSRFYQPSVEEVLQGAMTDDTPVTYYAQEQRYPKEGRYKSFLKNLVRQTTIEYNKEVKCIDTKKKVLSFSDGKQTSYDALISTLPLPEIIKTMPDAHKDVKDAAKNLHHTQVALISLGFNKPDIPKNLWFYVYDEDILFARVYSPSKKSPNNVPEGCSSLQAEVYFSTLKPLEKLAPKGSNLSQYFLAHTKDWLVRMGGG</sequence>
<gene>
    <name evidence="2" type="ORF">NCTC12219_00399</name>
</gene>
<dbReference type="AlphaFoldDB" id="A0A377JRS6"/>
<evidence type="ECO:0000313" key="3">
    <source>
        <dbReference type="Proteomes" id="UP000255103"/>
    </source>
</evidence>
<name>A0A377JRS6_9HELI</name>
<accession>A0A377JRS6</accession>
<protein>
    <submittedName>
        <fullName evidence="2">Protoporphyrinogen oxidase</fullName>
    </submittedName>
</protein>
<dbReference type="Pfam" id="PF01593">
    <property type="entry name" value="Amino_oxidase"/>
    <property type="match status" value="1"/>
</dbReference>